<proteinExistence type="predicted"/>
<reference evidence="3" key="1">
    <citation type="submission" date="2020-06" db="EMBL/GenBank/DDBJ databases">
        <title>Draft genome of Bugula neritina, a colonial animal packing powerful symbionts and potential medicines.</title>
        <authorList>
            <person name="Rayko M."/>
        </authorList>
    </citation>
    <scope>NUCLEOTIDE SEQUENCE [LARGE SCALE GENOMIC DNA]</scope>
    <source>
        <strain evidence="3">Kwan_BN1</strain>
    </source>
</reference>
<dbReference type="PANTHER" id="PTHR46302:SF3">
    <property type="entry name" value="DOUBLECORTIN DOMAIN-CONTAINING PROTEIN 1"/>
    <property type="match status" value="1"/>
</dbReference>
<feature type="domain" description="Doublecortin" evidence="2">
    <location>
        <begin position="195"/>
        <end position="283"/>
    </location>
</feature>
<dbReference type="SUPFAM" id="SSF89837">
    <property type="entry name" value="Doublecortin (DC)"/>
    <property type="match status" value="1"/>
</dbReference>
<dbReference type="InterPro" id="IPR043188">
    <property type="entry name" value="DCDC1"/>
</dbReference>
<dbReference type="InterPro" id="IPR036572">
    <property type="entry name" value="Doublecortin_dom_sf"/>
</dbReference>
<dbReference type="InterPro" id="IPR035992">
    <property type="entry name" value="Ricin_B-like_lectins"/>
</dbReference>
<protein>
    <recommendedName>
        <fullName evidence="2">Doublecortin domain-containing protein</fullName>
    </recommendedName>
</protein>
<keyword evidence="4" id="KW-1185">Reference proteome</keyword>
<keyword evidence="1" id="KW-0175">Coiled coil</keyword>
<dbReference type="Proteomes" id="UP000593567">
    <property type="component" value="Unassembled WGS sequence"/>
</dbReference>
<dbReference type="InterPro" id="IPR057424">
    <property type="entry name" value="Ubiquitin_DCDC1"/>
</dbReference>
<evidence type="ECO:0000259" key="2">
    <source>
        <dbReference type="PROSITE" id="PS50309"/>
    </source>
</evidence>
<comment type="caution">
    <text evidence="3">The sequence shown here is derived from an EMBL/GenBank/DDBJ whole genome shotgun (WGS) entry which is preliminary data.</text>
</comment>
<dbReference type="GO" id="GO:0035556">
    <property type="term" value="P:intracellular signal transduction"/>
    <property type="evidence" value="ECO:0007669"/>
    <property type="project" value="InterPro"/>
</dbReference>
<name>A0A7J7J5C4_BUGNE</name>
<dbReference type="InterPro" id="IPR056415">
    <property type="entry name" value="DCX2_DCDC1"/>
</dbReference>
<organism evidence="3 4">
    <name type="scientific">Bugula neritina</name>
    <name type="common">Brown bryozoan</name>
    <name type="synonym">Sertularia neritina</name>
    <dbReference type="NCBI Taxonomy" id="10212"/>
    <lineage>
        <taxon>Eukaryota</taxon>
        <taxon>Metazoa</taxon>
        <taxon>Spiralia</taxon>
        <taxon>Lophotrochozoa</taxon>
        <taxon>Bryozoa</taxon>
        <taxon>Gymnolaemata</taxon>
        <taxon>Cheilostomatida</taxon>
        <taxon>Flustrina</taxon>
        <taxon>Buguloidea</taxon>
        <taxon>Bugulidae</taxon>
        <taxon>Bugula</taxon>
    </lineage>
</organism>
<dbReference type="GO" id="GO:1902412">
    <property type="term" value="P:regulation of mitotic cytokinesis"/>
    <property type="evidence" value="ECO:0007669"/>
    <property type="project" value="InterPro"/>
</dbReference>
<evidence type="ECO:0000256" key="1">
    <source>
        <dbReference type="SAM" id="Coils"/>
    </source>
</evidence>
<dbReference type="AlphaFoldDB" id="A0A7J7J5C4"/>
<dbReference type="PROSITE" id="PS50309">
    <property type="entry name" value="DC"/>
    <property type="match status" value="1"/>
</dbReference>
<dbReference type="OrthoDB" id="9999986at2759"/>
<sequence length="524" mass="58807">MVYLNGQHTNCVEVISDLKSMDDFLGSVTGKLALRSHARIIYDWSGKEIKDFESIPVMDPCLQEAGTPVLGPVWASCGGGFSPSGACKFLESIITHLRKSLKDSKYNKTQMMHAKNGETVELVALSSLSMAELDTNISELSQDISNMSATLKKMKNIHSEISEDAKKEEDEGYSYVLQHIKEVDASDNAVGGSGLKLKVFRNGDYGRPAIVYFNTRQASRGIKDSKLIFERLLDQCASRVTSASSQSTKFARRLFDVNGDEIKDIYSLKSEQEIFVSTGEPFKMPYVLCLEAFFEQVKGVDMQYPHESPPRQTAVFDQSVTYLETQKTEWEGSIGFPADYHWFTCSETTKAEIREEILESKELDINSHWLVHKEKRDMVLYPSLIVSDRKKKGANDLWPAEAQLWVLNKGGYIACRGMPHMVMAVLDTRVDCETKGKSKIRVTGYAVGLQKRQEGNPAQQWRFTNDGSVYSMSQPELILTFLGAKYSRIEEEMVVNEVEGVPNGFVPHLAVCEKITGKEASLQR</sequence>
<accession>A0A7J7J5C4</accession>
<dbReference type="GO" id="GO:0008017">
    <property type="term" value="F:microtubule binding"/>
    <property type="evidence" value="ECO:0007669"/>
    <property type="project" value="InterPro"/>
</dbReference>
<evidence type="ECO:0000313" key="4">
    <source>
        <dbReference type="Proteomes" id="UP000593567"/>
    </source>
</evidence>
<dbReference type="Pfam" id="PF24478">
    <property type="entry name" value="DCX2_DCDC1"/>
    <property type="match status" value="1"/>
</dbReference>
<gene>
    <name evidence="3" type="ORF">EB796_020834</name>
</gene>
<feature type="coiled-coil region" evidence="1">
    <location>
        <begin position="130"/>
        <end position="171"/>
    </location>
</feature>
<dbReference type="InterPro" id="IPR003533">
    <property type="entry name" value="Doublecortin_dom"/>
</dbReference>
<dbReference type="Pfam" id="PF25510">
    <property type="entry name" value="Ubiquitin_DCDC1"/>
    <property type="match status" value="1"/>
</dbReference>
<dbReference type="EMBL" id="VXIV02003142">
    <property type="protein sequence ID" value="KAF6020846.1"/>
    <property type="molecule type" value="Genomic_DNA"/>
</dbReference>
<dbReference type="GO" id="GO:0030496">
    <property type="term" value="C:midbody"/>
    <property type="evidence" value="ECO:0007669"/>
    <property type="project" value="TreeGrafter"/>
</dbReference>
<dbReference type="SUPFAM" id="SSF50370">
    <property type="entry name" value="Ricin B-like lectins"/>
    <property type="match status" value="1"/>
</dbReference>
<dbReference type="PANTHER" id="PTHR46302">
    <property type="entry name" value="DOUBLECORTIN DOMAIN-CONTAINING PROTEIN 1"/>
    <property type="match status" value="1"/>
</dbReference>
<evidence type="ECO:0000313" key="3">
    <source>
        <dbReference type="EMBL" id="KAF6020846.1"/>
    </source>
</evidence>
<dbReference type="Gene3D" id="3.10.20.230">
    <property type="entry name" value="Doublecortin domain"/>
    <property type="match status" value="1"/>
</dbReference>